<reference evidence="2 3" key="1">
    <citation type="journal article" date="2019" name="Int. J. Syst. Evol. Microbiol.">
        <title>The Global Catalogue of Microorganisms (GCM) 10K type strain sequencing project: providing services to taxonomists for standard genome sequencing and annotation.</title>
        <authorList>
            <consortium name="The Broad Institute Genomics Platform"/>
            <consortium name="The Broad Institute Genome Sequencing Center for Infectious Disease"/>
            <person name="Wu L."/>
            <person name="Ma J."/>
        </authorList>
    </citation>
    <scope>NUCLEOTIDE SEQUENCE [LARGE SCALE GENOMIC DNA]</scope>
    <source>
        <strain evidence="2 3">JCM 15933</strain>
    </source>
</reference>
<sequence length="177" mass="18984">MTERRQLSAHLVVCAAPPVQHVTELVTLLRADGWAVQLTVTPTAATWIDTTMISQIVGGLVRVAQRSPDEPRDTRRADVVVVVPATFNTINKWAAGINDNAALAVLQSALGEATPILACPYAKKTLTSHPAYHANVQLLQQCGVRFAELRQQAPASTPHLYNWADVAAAMTAAATRA</sequence>
<feature type="domain" description="Flavoprotein" evidence="1">
    <location>
        <begin position="11"/>
        <end position="127"/>
    </location>
</feature>
<dbReference type="RefSeq" id="WP_344512512.1">
    <property type="nucleotide sequence ID" value="NZ_BAAAQD010000033.1"/>
</dbReference>
<evidence type="ECO:0000313" key="3">
    <source>
        <dbReference type="Proteomes" id="UP001501470"/>
    </source>
</evidence>
<comment type="caution">
    <text evidence="2">The sequence shown here is derived from an EMBL/GenBank/DDBJ whole genome shotgun (WGS) entry which is preliminary data.</text>
</comment>
<dbReference type="InterPro" id="IPR036551">
    <property type="entry name" value="Flavin_trans-like"/>
</dbReference>
<proteinExistence type="predicted"/>
<accession>A0ABN2CU02</accession>
<dbReference type="Gene3D" id="3.40.50.1950">
    <property type="entry name" value="Flavin prenyltransferase-like"/>
    <property type="match status" value="1"/>
</dbReference>
<gene>
    <name evidence="2" type="ORF">GCM10009827_101210</name>
</gene>
<dbReference type="Pfam" id="PF02441">
    <property type="entry name" value="Flavoprotein"/>
    <property type="match status" value="1"/>
</dbReference>
<dbReference type="SUPFAM" id="SSF52507">
    <property type="entry name" value="Homo-oligomeric flavin-containing Cys decarboxylases, HFCD"/>
    <property type="match status" value="1"/>
</dbReference>
<name>A0ABN2CU02_9ACTN</name>
<dbReference type="InterPro" id="IPR003382">
    <property type="entry name" value="Flavoprotein"/>
</dbReference>
<keyword evidence="3" id="KW-1185">Reference proteome</keyword>
<protein>
    <submittedName>
        <fullName evidence="2">Flavoprotein</fullName>
    </submittedName>
</protein>
<evidence type="ECO:0000313" key="2">
    <source>
        <dbReference type="EMBL" id="GAA1563367.1"/>
    </source>
</evidence>
<dbReference type="Proteomes" id="UP001501470">
    <property type="component" value="Unassembled WGS sequence"/>
</dbReference>
<evidence type="ECO:0000259" key="1">
    <source>
        <dbReference type="Pfam" id="PF02441"/>
    </source>
</evidence>
<dbReference type="EMBL" id="BAAAQD010000033">
    <property type="protein sequence ID" value="GAA1563367.1"/>
    <property type="molecule type" value="Genomic_DNA"/>
</dbReference>
<organism evidence="2 3">
    <name type="scientific">Dactylosporangium maewongense</name>
    <dbReference type="NCBI Taxonomy" id="634393"/>
    <lineage>
        <taxon>Bacteria</taxon>
        <taxon>Bacillati</taxon>
        <taxon>Actinomycetota</taxon>
        <taxon>Actinomycetes</taxon>
        <taxon>Micromonosporales</taxon>
        <taxon>Micromonosporaceae</taxon>
        <taxon>Dactylosporangium</taxon>
    </lineage>
</organism>